<sequence>MFWVFMAFNIPENFSVHHPCHIPVCVALAISTSQTQINGFV</sequence>
<protein>
    <submittedName>
        <fullName evidence="1">Uncharacterized protein</fullName>
    </submittedName>
</protein>
<accession>A0A0E9PZA0</accession>
<organism evidence="1">
    <name type="scientific">Anguilla anguilla</name>
    <name type="common">European freshwater eel</name>
    <name type="synonym">Muraena anguilla</name>
    <dbReference type="NCBI Taxonomy" id="7936"/>
    <lineage>
        <taxon>Eukaryota</taxon>
        <taxon>Metazoa</taxon>
        <taxon>Chordata</taxon>
        <taxon>Craniata</taxon>
        <taxon>Vertebrata</taxon>
        <taxon>Euteleostomi</taxon>
        <taxon>Actinopterygii</taxon>
        <taxon>Neopterygii</taxon>
        <taxon>Teleostei</taxon>
        <taxon>Anguilliformes</taxon>
        <taxon>Anguillidae</taxon>
        <taxon>Anguilla</taxon>
    </lineage>
</organism>
<reference evidence="1" key="1">
    <citation type="submission" date="2014-11" db="EMBL/GenBank/DDBJ databases">
        <authorList>
            <person name="Amaro Gonzalez C."/>
        </authorList>
    </citation>
    <scope>NUCLEOTIDE SEQUENCE</scope>
</reference>
<evidence type="ECO:0000313" key="1">
    <source>
        <dbReference type="EMBL" id="JAH09799.1"/>
    </source>
</evidence>
<dbReference type="EMBL" id="GBXM01098778">
    <property type="protein sequence ID" value="JAH09799.1"/>
    <property type="molecule type" value="Transcribed_RNA"/>
</dbReference>
<proteinExistence type="predicted"/>
<dbReference type="AlphaFoldDB" id="A0A0E9PZA0"/>
<name>A0A0E9PZA0_ANGAN</name>
<reference evidence="1" key="2">
    <citation type="journal article" date="2015" name="Fish Shellfish Immunol.">
        <title>Early steps in the European eel (Anguilla anguilla)-Vibrio vulnificus interaction in the gills: Role of the RtxA13 toxin.</title>
        <authorList>
            <person name="Callol A."/>
            <person name="Pajuelo D."/>
            <person name="Ebbesson L."/>
            <person name="Teles M."/>
            <person name="MacKenzie S."/>
            <person name="Amaro C."/>
        </authorList>
    </citation>
    <scope>NUCLEOTIDE SEQUENCE</scope>
</reference>